<feature type="transmembrane region" description="Helical" evidence="1">
    <location>
        <begin position="102"/>
        <end position="120"/>
    </location>
</feature>
<dbReference type="NCBIfam" id="TIGR04086">
    <property type="entry name" value="TIGR04086_membr"/>
    <property type="match status" value="1"/>
</dbReference>
<keyword evidence="1" id="KW-0472">Membrane</keyword>
<evidence type="ECO:0000313" key="2">
    <source>
        <dbReference type="EMBL" id="KYH30111.1"/>
    </source>
</evidence>
<accession>A0A151AR43</accession>
<protein>
    <recommendedName>
        <fullName evidence="4">TIGR04086 family membrane protein</fullName>
    </recommendedName>
</protein>
<dbReference type="RefSeq" id="WP_061857008.1">
    <property type="nucleotide sequence ID" value="NZ_LTBB01000001.1"/>
</dbReference>
<comment type="caution">
    <text evidence="2">The sequence shown here is derived from an EMBL/GenBank/DDBJ whole genome shotgun (WGS) entry which is preliminary data.</text>
</comment>
<gene>
    <name evidence="2" type="ORF">CLCOL_00490</name>
</gene>
<dbReference type="AlphaFoldDB" id="A0A151AR43"/>
<dbReference type="InterPro" id="IPR023804">
    <property type="entry name" value="DUF3792_TM"/>
</dbReference>
<dbReference type="Proteomes" id="UP000075374">
    <property type="component" value="Unassembled WGS sequence"/>
</dbReference>
<evidence type="ECO:0000313" key="3">
    <source>
        <dbReference type="Proteomes" id="UP000075374"/>
    </source>
</evidence>
<evidence type="ECO:0008006" key="4">
    <source>
        <dbReference type="Google" id="ProtNLM"/>
    </source>
</evidence>
<feature type="transmembrane region" description="Helical" evidence="1">
    <location>
        <begin position="7"/>
        <end position="31"/>
    </location>
</feature>
<evidence type="ECO:0000256" key="1">
    <source>
        <dbReference type="SAM" id="Phobius"/>
    </source>
</evidence>
<feature type="transmembrane region" description="Helical" evidence="1">
    <location>
        <begin position="69"/>
        <end position="90"/>
    </location>
</feature>
<dbReference type="PATRIC" id="fig|1121305.3.peg.51"/>
<keyword evidence="1" id="KW-1133">Transmembrane helix</keyword>
<dbReference type="Pfam" id="PF12670">
    <property type="entry name" value="DUF3792"/>
    <property type="match status" value="1"/>
</dbReference>
<dbReference type="EMBL" id="LTBB01000001">
    <property type="protein sequence ID" value="KYH30111.1"/>
    <property type="molecule type" value="Genomic_DNA"/>
</dbReference>
<name>A0A151AR43_9CLOT</name>
<feature type="transmembrane region" description="Helical" evidence="1">
    <location>
        <begin position="43"/>
        <end position="62"/>
    </location>
</feature>
<sequence>MEEKGNLIFIGQGVIRGFFLTLAMLILYSVVTYFVKSNPKIDSVYFVAITAFSVMYGSIYSVKKIQKRGWLIGLSVAIIYMLVVFLVSALNGRGFSISSYGILRIVLALFVGTLSGMLGINI</sequence>
<reference evidence="2 3" key="1">
    <citation type="submission" date="2016-02" db="EMBL/GenBank/DDBJ databases">
        <title>Genome sequence of Clostridium colicanis DSM 13634.</title>
        <authorList>
            <person name="Poehlein A."/>
            <person name="Daniel R."/>
        </authorList>
    </citation>
    <scope>NUCLEOTIDE SEQUENCE [LARGE SCALE GENOMIC DNA]</scope>
    <source>
        <strain evidence="2 3">DSM 13634</strain>
    </source>
</reference>
<dbReference type="STRING" id="1121305.CLCOL_00490"/>
<dbReference type="SUPFAM" id="SSF81324">
    <property type="entry name" value="Voltage-gated potassium channels"/>
    <property type="match status" value="1"/>
</dbReference>
<organism evidence="2 3">
    <name type="scientific">Clostridium colicanis DSM 13634</name>
    <dbReference type="NCBI Taxonomy" id="1121305"/>
    <lineage>
        <taxon>Bacteria</taxon>
        <taxon>Bacillati</taxon>
        <taxon>Bacillota</taxon>
        <taxon>Clostridia</taxon>
        <taxon>Eubacteriales</taxon>
        <taxon>Clostridiaceae</taxon>
        <taxon>Clostridium</taxon>
    </lineage>
</organism>
<keyword evidence="1" id="KW-0812">Transmembrane</keyword>
<keyword evidence="3" id="KW-1185">Reference proteome</keyword>
<proteinExistence type="predicted"/>